<reference evidence="2 3" key="1">
    <citation type="submission" date="2013-04" db="EMBL/GenBank/DDBJ databases">
        <title>Complete genome sequence of Streptomyces fulvissimus.</title>
        <authorList>
            <person name="Myronovskyi M."/>
            <person name="Tokovenko B."/>
            <person name="Manderscheid N."/>
            <person name="Petzke L."/>
            <person name="Luzhetskyy A."/>
        </authorList>
    </citation>
    <scope>NUCLEOTIDE SEQUENCE [LARGE SCALE GENOMIC DNA]</scope>
    <source>
        <strain evidence="2 3">DSM 40593</strain>
    </source>
</reference>
<accession>N0CR35</accession>
<dbReference type="InterPro" id="IPR029432">
    <property type="entry name" value="Gp28/Gp37-like_dom"/>
</dbReference>
<proteinExistence type="predicted"/>
<dbReference type="HOGENOM" id="CLU_717503_0_0_11"/>
<evidence type="ECO:0000313" key="3">
    <source>
        <dbReference type="Proteomes" id="UP000013304"/>
    </source>
</evidence>
<dbReference type="eggNOG" id="ENOG50333Y0">
    <property type="taxonomic scope" value="Bacteria"/>
</dbReference>
<organism evidence="2 3">
    <name type="scientific">Streptomyces microflavus DSM 40593</name>
    <dbReference type="NCBI Taxonomy" id="1303692"/>
    <lineage>
        <taxon>Bacteria</taxon>
        <taxon>Bacillati</taxon>
        <taxon>Actinomycetota</taxon>
        <taxon>Actinomycetes</taxon>
        <taxon>Kitasatosporales</taxon>
        <taxon>Streptomycetaceae</taxon>
        <taxon>Streptomyces</taxon>
    </lineage>
</organism>
<gene>
    <name evidence="2" type="ORF">SFUL_3723</name>
</gene>
<evidence type="ECO:0000313" key="2">
    <source>
        <dbReference type="EMBL" id="AGK78641.1"/>
    </source>
</evidence>
<dbReference type="EMBL" id="CP005080">
    <property type="protein sequence ID" value="AGK78641.1"/>
    <property type="molecule type" value="Genomic_DNA"/>
</dbReference>
<dbReference type="AlphaFoldDB" id="N0CR35"/>
<dbReference type="Proteomes" id="UP000013304">
    <property type="component" value="Chromosome"/>
</dbReference>
<dbReference type="KEGG" id="sfi:SFUL_3723"/>
<dbReference type="Pfam" id="PF14594">
    <property type="entry name" value="Sipho_Gp37"/>
    <property type="match status" value="1"/>
</dbReference>
<sequence>MAIDLWITDRHLVVQGDPLTGWRGLSVEQRLREPGSGVVTLTAYPHVMAQLQPGNRLAVVRDREIWMAGPLEVPQDYSWDLESNADPGTVTVNFSDDMALIAGYLTYPEPAKSWATQTTTVDMVRKLTASGEVIMRTLVNENCGPGAIVSRRIPQLVLDTVAGVGTTRTLSTRAEPLLDACRTVAVPDNLGFRTRQVGMQIRFGVYQPRDLTSVARFSAGMGNLRKVNFTLSAPLGTSELVMGGNDPAQQVGSGEPPNARAYTEVTSGAHAQWYRVEKLVQSNGKTNADGELTQDGLLALGNDNPQASLTTETVDTEDLKAGRDYQLGDKVAVVLPTGLTVNDVVRAIQLTAEDADTGEKVTATIGNSDSTTSASLVGTVRQLAYRLGQIESRGR</sequence>
<dbReference type="RefSeq" id="WP_015609993.1">
    <property type="nucleotide sequence ID" value="NC_021177.1"/>
</dbReference>
<name>N0CR35_STRMI</name>
<dbReference type="OrthoDB" id="3622772at2"/>
<evidence type="ECO:0000259" key="1">
    <source>
        <dbReference type="Pfam" id="PF14594"/>
    </source>
</evidence>
<dbReference type="PATRIC" id="fig|1303692.3.peg.3737"/>
<feature type="domain" description="Gp28/Gp37-like" evidence="1">
    <location>
        <begin position="5"/>
        <end position="367"/>
    </location>
</feature>
<protein>
    <recommendedName>
        <fullName evidence="1">Gp28/Gp37-like domain-containing protein</fullName>
    </recommendedName>
</protein>